<sequence length="289" mass="31426">MAQRFGGKHSPGGDPAAPGNYRGAARARAGARVNLLFFLPLLLIWRAFSAGPVQMAEYLVALGLLILAAWLTREGVLAQEAYEARKVARRPALPRKLLGSVLTGAGLGVVGFVGFGAVEAMIFAVLGAVLHGLSFGLDPVSDKGMEGIDQFQTDRVARAVEEAEKHLAAMTDAVRRAGDRGVADRVAQFQTTVRDMLRTVENDPRDLTAARKFMGVYLMGARDATVKFADIYARSQSAQAKSDYLSLLTDLEQQFGAKTRKLLLDDHSDLTIEIEVLRDRLQREGVRTE</sequence>
<organism evidence="2 3">
    <name type="scientific">Lutimaribacter saemankumensis</name>
    <dbReference type="NCBI Taxonomy" id="490829"/>
    <lineage>
        <taxon>Bacteria</taxon>
        <taxon>Pseudomonadati</taxon>
        <taxon>Pseudomonadota</taxon>
        <taxon>Alphaproteobacteria</taxon>
        <taxon>Rhodobacterales</taxon>
        <taxon>Roseobacteraceae</taxon>
        <taxon>Lutimaribacter</taxon>
    </lineage>
</organism>
<keyword evidence="1" id="KW-0812">Transmembrane</keyword>
<feature type="transmembrane region" description="Helical" evidence="1">
    <location>
        <begin position="31"/>
        <end position="49"/>
    </location>
</feature>
<proteinExistence type="predicted"/>
<dbReference type="EMBL" id="FNEB01000006">
    <property type="protein sequence ID" value="SDI92443.1"/>
    <property type="molecule type" value="Genomic_DNA"/>
</dbReference>
<evidence type="ECO:0000313" key="2">
    <source>
        <dbReference type="EMBL" id="SDI92443.1"/>
    </source>
</evidence>
<feature type="transmembrane region" description="Helical" evidence="1">
    <location>
        <begin position="55"/>
        <end position="76"/>
    </location>
</feature>
<gene>
    <name evidence="2" type="ORF">SAMN05421850_106247</name>
</gene>
<reference evidence="2 3" key="1">
    <citation type="submission" date="2016-10" db="EMBL/GenBank/DDBJ databases">
        <authorList>
            <person name="de Groot N.N."/>
        </authorList>
    </citation>
    <scope>NUCLEOTIDE SEQUENCE [LARGE SCALE GENOMIC DNA]</scope>
    <source>
        <strain evidence="2 3">DSM 28010</strain>
    </source>
</reference>
<keyword evidence="3" id="KW-1185">Reference proteome</keyword>
<dbReference type="InterPro" id="IPR018770">
    <property type="entry name" value="ChloroindolylP_hydrolase"/>
</dbReference>
<keyword evidence="1" id="KW-0472">Membrane</keyword>
<keyword evidence="1" id="KW-1133">Transmembrane helix</keyword>
<evidence type="ECO:0000256" key="1">
    <source>
        <dbReference type="SAM" id="Phobius"/>
    </source>
</evidence>
<dbReference type="STRING" id="490829.SAMN05421850_106247"/>
<accession>A0A1G8PIY2</accession>
<dbReference type="OrthoDB" id="7375296at2"/>
<dbReference type="AlphaFoldDB" id="A0A1G8PIY2"/>
<name>A0A1G8PIY2_9RHOB</name>
<dbReference type="Proteomes" id="UP000199340">
    <property type="component" value="Unassembled WGS sequence"/>
</dbReference>
<dbReference type="RefSeq" id="WP_090029119.1">
    <property type="nucleotide sequence ID" value="NZ_FNEB01000006.1"/>
</dbReference>
<dbReference type="Pfam" id="PF10112">
    <property type="entry name" value="Halogen_Hydrol"/>
    <property type="match status" value="1"/>
</dbReference>
<feature type="transmembrane region" description="Helical" evidence="1">
    <location>
        <begin position="97"/>
        <end position="115"/>
    </location>
</feature>
<evidence type="ECO:0000313" key="3">
    <source>
        <dbReference type="Proteomes" id="UP000199340"/>
    </source>
</evidence>
<protein>
    <submittedName>
        <fullName evidence="2">5-bromo-4-chloroindolyl phosphate hydrolysis protein</fullName>
    </submittedName>
</protein>